<reference evidence="23 24" key="1">
    <citation type="journal article" date="2018" name="G3 (Bethesda)">
        <title>Phylogenetic and Phylogenomic Definition of Rhizopus Species.</title>
        <authorList>
            <person name="Gryganskyi A.P."/>
            <person name="Golan J."/>
            <person name="Dolatabadi S."/>
            <person name="Mondo S."/>
            <person name="Robb S."/>
            <person name="Idnurm A."/>
            <person name="Muszewska A."/>
            <person name="Steczkiewicz K."/>
            <person name="Masonjones S."/>
            <person name="Liao H.L."/>
            <person name="Gajdeczka M.T."/>
            <person name="Anike F."/>
            <person name="Vuek A."/>
            <person name="Anishchenko I.M."/>
            <person name="Voigt K."/>
            <person name="de Hoog G.S."/>
            <person name="Smith M.E."/>
            <person name="Heitman J."/>
            <person name="Vilgalys R."/>
            <person name="Stajich J.E."/>
        </authorList>
    </citation>
    <scope>NUCLEOTIDE SEQUENCE [LARGE SCALE GENOMIC DNA]</scope>
    <source>
        <strain evidence="23 24">LSU 92-RS-03</strain>
    </source>
</reference>
<dbReference type="Gene3D" id="3.30.70.330">
    <property type="match status" value="1"/>
</dbReference>
<evidence type="ECO:0000256" key="16">
    <source>
        <dbReference type="ARBA" id="ARBA00047583"/>
    </source>
</evidence>
<accession>A0A367K2D7</accession>
<dbReference type="InterPro" id="IPR012677">
    <property type="entry name" value="Nucleotide-bd_a/b_plait_sf"/>
</dbReference>
<evidence type="ECO:0000256" key="15">
    <source>
        <dbReference type="ARBA" id="ARBA00047571"/>
    </source>
</evidence>
<dbReference type="InterPro" id="IPR044570">
    <property type="entry name" value="Set1-like"/>
</dbReference>
<feature type="compositionally biased region" description="Basic residues" evidence="19">
    <location>
        <begin position="689"/>
        <end position="702"/>
    </location>
</feature>
<evidence type="ECO:0000256" key="10">
    <source>
        <dbReference type="ARBA" id="ARBA00022884"/>
    </source>
</evidence>
<dbReference type="InterPro" id="IPR024636">
    <property type="entry name" value="SET_assoc"/>
</dbReference>
<evidence type="ECO:0000256" key="19">
    <source>
        <dbReference type="SAM" id="MobiDB-lite"/>
    </source>
</evidence>
<feature type="compositionally biased region" description="Basic and acidic residues" evidence="19">
    <location>
        <begin position="600"/>
        <end position="625"/>
    </location>
</feature>
<evidence type="ECO:0000259" key="21">
    <source>
        <dbReference type="PROSITE" id="PS50280"/>
    </source>
</evidence>
<evidence type="ECO:0000313" key="24">
    <source>
        <dbReference type="Proteomes" id="UP000253551"/>
    </source>
</evidence>
<feature type="region of interest" description="Disordered" evidence="19">
    <location>
        <begin position="256"/>
        <end position="310"/>
    </location>
</feature>
<keyword evidence="6 23" id="KW-0489">Methyltransferase</keyword>
<feature type="compositionally biased region" description="Acidic residues" evidence="19">
    <location>
        <begin position="587"/>
        <end position="597"/>
    </location>
</feature>
<comment type="caution">
    <text evidence="23">The sequence shown here is derived from an EMBL/GenBank/DDBJ whole genome shotgun (WGS) entry which is preliminary data.</text>
</comment>
<evidence type="ECO:0000256" key="17">
    <source>
        <dbReference type="ARBA" id="ARBA00049129"/>
    </source>
</evidence>
<feature type="compositionally biased region" description="Basic residues" evidence="19">
    <location>
        <begin position="657"/>
        <end position="673"/>
    </location>
</feature>
<evidence type="ECO:0000256" key="8">
    <source>
        <dbReference type="ARBA" id="ARBA00022691"/>
    </source>
</evidence>
<keyword evidence="12" id="KW-0804">Transcription</keyword>
<dbReference type="Pfam" id="PF00076">
    <property type="entry name" value="RRM_1"/>
    <property type="match status" value="1"/>
</dbReference>
<feature type="domain" description="Post-SET" evidence="22">
    <location>
        <begin position="1005"/>
        <end position="1018"/>
    </location>
</feature>
<keyword evidence="8" id="KW-0949">S-adenosyl-L-methionine</keyword>
<evidence type="ECO:0000256" key="14">
    <source>
        <dbReference type="ARBA" id="ARBA00030093"/>
    </source>
</evidence>
<dbReference type="InterPro" id="IPR037841">
    <property type="entry name" value="SET_SETD1A/B"/>
</dbReference>
<dbReference type="Pfam" id="PF11767">
    <property type="entry name" value="SET_assoc"/>
    <property type="match status" value="1"/>
</dbReference>
<evidence type="ECO:0000256" key="18">
    <source>
        <dbReference type="PROSITE-ProRule" id="PRU00176"/>
    </source>
</evidence>
<evidence type="ECO:0000256" key="1">
    <source>
        <dbReference type="ARBA" id="ARBA00004123"/>
    </source>
</evidence>
<dbReference type="SMART" id="SM00360">
    <property type="entry name" value="RRM"/>
    <property type="match status" value="1"/>
</dbReference>
<dbReference type="SUPFAM" id="SSF82199">
    <property type="entry name" value="SET domain"/>
    <property type="match status" value="1"/>
</dbReference>
<dbReference type="STRING" id="4846.A0A367K2D7"/>
<keyword evidence="10 18" id="KW-0694">RNA-binding</keyword>
<evidence type="ECO:0000256" key="13">
    <source>
        <dbReference type="ARBA" id="ARBA00023242"/>
    </source>
</evidence>
<dbReference type="InterPro" id="IPR001214">
    <property type="entry name" value="SET_dom"/>
</dbReference>
<evidence type="ECO:0000256" key="12">
    <source>
        <dbReference type="ARBA" id="ARBA00023163"/>
    </source>
</evidence>
<feature type="region of interest" description="Disordered" evidence="19">
    <location>
        <begin position="530"/>
        <end position="703"/>
    </location>
</feature>
<keyword evidence="11" id="KW-0805">Transcription regulation</keyword>
<dbReference type="PANTHER" id="PTHR45814:SF2">
    <property type="entry name" value="HISTONE-LYSINE N-METHYLTRANSFERASE SETD1"/>
    <property type="match status" value="1"/>
</dbReference>
<dbReference type="GO" id="GO:0003723">
    <property type="term" value="F:RNA binding"/>
    <property type="evidence" value="ECO:0007669"/>
    <property type="project" value="UniProtKB-UniRule"/>
</dbReference>
<dbReference type="Pfam" id="PF11764">
    <property type="entry name" value="N-SET"/>
    <property type="match status" value="1"/>
</dbReference>
<keyword evidence="9" id="KW-0156">Chromatin regulator</keyword>
<evidence type="ECO:0000256" key="11">
    <source>
        <dbReference type="ARBA" id="ARBA00023015"/>
    </source>
</evidence>
<dbReference type="Proteomes" id="UP000253551">
    <property type="component" value="Unassembled WGS sequence"/>
</dbReference>
<evidence type="ECO:0000256" key="4">
    <source>
        <dbReference type="ARBA" id="ARBA00015839"/>
    </source>
</evidence>
<dbReference type="PIRSF" id="PIRSF037104">
    <property type="entry name" value="Histone_H3-K4_mtfrase_Set1_fun"/>
    <property type="match status" value="1"/>
</dbReference>
<feature type="region of interest" description="Disordered" evidence="19">
    <location>
        <begin position="333"/>
        <end position="353"/>
    </location>
</feature>
<keyword evidence="13" id="KW-0539">Nucleus</keyword>
<dbReference type="EC" id="2.1.1.354" evidence="3"/>
<evidence type="ECO:0000259" key="22">
    <source>
        <dbReference type="PROSITE" id="PS50868"/>
    </source>
</evidence>
<feature type="region of interest" description="Disordered" evidence="19">
    <location>
        <begin position="187"/>
        <end position="214"/>
    </location>
</feature>
<name>A0A367K2D7_RHIST</name>
<dbReference type="InterPro" id="IPR046341">
    <property type="entry name" value="SET_dom_sf"/>
</dbReference>
<comment type="catalytic activity">
    <reaction evidence="16">
        <text>N(6)-methyl-L-lysyl(4)-[histone H3] + S-adenosyl-L-methionine = N(6),N(6)-dimethyl-L-lysyl(4)-[histone H3] + S-adenosyl-L-homocysteine + H(+)</text>
        <dbReference type="Rhea" id="RHEA:60268"/>
        <dbReference type="Rhea" id="RHEA-COMP:15540"/>
        <dbReference type="Rhea" id="RHEA-COMP:15543"/>
        <dbReference type="ChEBI" id="CHEBI:15378"/>
        <dbReference type="ChEBI" id="CHEBI:57856"/>
        <dbReference type="ChEBI" id="CHEBI:59789"/>
        <dbReference type="ChEBI" id="CHEBI:61929"/>
        <dbReference type="ChEBI" id="CHEBI:61976"/>
    </reaction>
</comment>
<dbReference type="InterPro" id="IPR003616">
    <property type="entry name" value="Post-SET_dom"/>
</dbReference>
<dbReference type="SUPFAM" id="SSF54928">
    <property type="entry name" value="RNA-binding domain, RBD"/>
    <property type="match status" value="1"/>
</dbReference>
<keyword evidence="7 23" id="KW-0808">Transferase</keyword>
<dbReference type="PANTHER" id="PTHR45814">
    <property type="entry name" value="HISTONE-LYSINE N-METHYLTRANSFERASE SETD1"/>
    <property type="match status" value="1"/>
</dbReference>
<dbReference type="SMART" id="SM00317">
    <property type="entry name" value="SET"/>
    <property type="match status" value="1"/>
</dbReference>
<comment type="subcellular location">
    <subcellularLocation>
        <location evidence="2">Chromosome</location>
    </subcellularLocation>
    <subcellularLocation>
        <location evidence="1">Nucleus</location>
    </subcellularLocation>
</comment>
<organism evidence="23 24">
    <name type="scientific">Rhizopus stolonifer</name>
    <name type="common">Rhizopus nigricans</name>
    <dbReference type="NCBI Taxonomy" id="4846"/>
    <lineage>
        <taxon>Eukaryota</taxon>
        <taxon>Fungi</taxon>
        <taxon>Fungi incertae sedis</taxon>
        <taxon>Mucoromycota</taxon>
        <taxon>Mucoromycotina</taxon>
        <taxon>Mucoromycetes</taxon>
        <taxon>Mucorales</taxon>
        <taxon>Mucorineae</taxon>
        <taxon>Rhizopodaceae</taxon>
        <taxon>Rhizopus</taxon>
    </lineage>
</organism>
<dbReference type="GO" id="GO:0048188">
    <property type="term" value="C:Set1C/COMPASS complex"/>
    <property type="evidence" value="ECO:0007669"/>
    <property type="project" value="InterPro"/>
</dbReference>
<dbReference type="OrthoDB" id="308383at2759"/>
<evidence type="ECO:0000259" key="20">
    <source>
        <dbReference type="PROSITE" id="PS50102"/>
    </source>
</evidence>
<feature type="compositionally biased region" description="Basic and acidic residues" evidence="19">
    <location>
        <begin position="333"/>
        <end position="350"/>
    </location>
</feature>
<dbReference type="CDD" id="cd19169">
    <property type="entry name" value="SET_SETD1"/>
    <property type="match status" value="1"/>
</dbReference>
<proteinExistence type="predicted"/>
<keyword evidence="5" id="KW-0158">Chromosome</keyword>
<dbReference type="InterPro" id="IPR000504">
    <property type="entry name" value="RRM_dom"/>
</dbReference>
<keyword evidence="24" id="KW-1185">Reference proteome</keyword>
<dbReference type="InterPro" id="IPR024657">
    <property type="entry name" value="COMPASS_Set1_N-SET"/>
</dbReference>
<protein>
    <recommendedName>
        <fullName evidence="4">Histone-lysine N-methyltransferase, H3 lysine-4 specific</fullName>
        <ecNumber evidence="3">2.1.1.354</ecNumber>
    </recommendedName>
    <alternativeName>
        <fullName evidence="14">SET domain-containing protein 1</fullName>
    </alternativeName>
</protein>
<sequence length="1019" mass="118195">MDSKWSSHTTGRGPRNYKCIYDPELDTQGLRTSSQAQYEYEGDRVITPRDPRQDKQLYERGFSKHRYVYKRHLLEVNYKFDEHSVGPKPPTTVLASGLSPLMTESQIMTYFSVYGQVSSVEIVKCVTTGGSLGIAHVSFTSDELNDGHAAACLAVEKGNGRQMGSAEHVKVCFDATGEKLKLAVADVSNTDPKKGTSNHTSTTPQHKSRHDSYHSELNEWDRYDARRYARYSPRDDYYRSSYNSSSRDYYDDYKYRDERPSSRYHPPPPPPHYARYRPHMDSPHHRPSRWNRSPSMSSHDSRYKSRSRSRSRSIDRNYYPRWENESEWRHGSNRRKQSDYWDRPPYEEKSTTSTRPILAISRKCLPFVRGVLEDLRKLFYYYNCVDIYHDEADWLIVFDSLTIAKKALDATNDQQVMGYKLYITLRHPSVNNTLDTIEKSTLNIPKEPQTNGHSTVEPPISAHDLFFKQLADVFLKDLKNRIAGPFIHDYHKTNRSSKKIEIKATVEEELPGTQVIESILNTSKLPRFKKKKAKYTTFPEESEEDEEEAEENGKESTLELPQEQPKEQDDAPMFSSSEEGEYHSGMEDEEEEEEEQVESNTEKNRPRRLRDYLSDDSSVDEHDAFLKQLQQEQDDVQMEEMNGLDQDDFVEHDISQRKRKRALTKKANKKLKRALSDDDTSEYYDSPKKQKKQTIKKRKTKLARPPLPERIYEVIEEDLSKYSSIEEEEEEEVVEEIVDQATIEQELLASDSSDSEELTELPEKSNEPPEWDPFNQISDPEDYWFLRAVFLEKAGIPLEEPVTNVIRGGCARAQGYYKIPDAMKATYLPRNKAVIDIPSDTTRISSRATRVNNRRLVVGMEMQKKTIDSDILKFNQLQSRKKQLRFAKSPIHDWGLYAEEHIDANDMVIEYVGEMIRQQVAEEREKKYERCGIGSSYLFRVDDDTVIDATKCGNVARFINHCCAPNCSAKIITVDKQKKIVIYANRDIEPGEEITYDYKFPIEADKIPCLCGSKYCKGT</sequence>
<gene>
    <name evidence="23" type="primary">SET1_2</name>
    <name evidence="23" type="ORF">CU098_001429</name>
</gene>
<feature type="non-terminal residue" evidence="23">
    <location>
        <position position="1019"/>
    </location>
</feature>
<evidence type="ECO:0000256" key="5">
    <source>
        <dbReference type="ARBA" id="ARBA00022454"/>
    </source>
</evidence>
<feature type="region of interest" description="Disordered" evidence="19">
    <location>
        <begin position="747"/>
        <end position="776"/>
    </location>
</feature>
<dbReference type="InterPro" id="IPR017111">
    <property type="entry name" value="Set1_fungi"/>
</dbReference>
<evidence type="ECO:0000256" key="9">
    <source>
        <dbReference type="ARBA" id="ARBA00022853"/>
    </source>
</evidence>
<dbReference type="Pfam" id="PF00856">
    <property type="entry name" value="SET"/>
    <property type="match status" value="1"/>
</dbReference>
<dbReference type="PROSITE" id="PS50280">
    <property type="entry name" value="SET"/>
    <property type="match status" value="1"/>
</dbReference>
<evidence type="ECO:0000256" key="6">
    <source>
        <dbReference type="ARBA" id="ARBA00022603"/>
    </source>
</evidence>
<dbReference type="GO" id="GO:0005694">
    <property type="term" value="C:chromosome"/>
    <property type="evidence" value="ECO:0007669"/>
    <property type="project" value="UniProtKB-SubCell"/>
</dbReference>
<dbReference type="Gene3D" id="2.170.270.10">
    <property type="entry name" value="SET domain"/>
    <property type="match status" value="1"/>
</dbReference>
<dbReference type="EMBL" id="PJQM01002323">
    <property type="protein sequence ID" value="RCH96315.1"/>
    <property type="molecule type" value="Genomic_DNA"/>
</dbReference>
<comment type="catalytic activity">
    <reaction evidence="17">
        <text>N(6),N(6)-dimethyl-L-lysyl(4)-[histone H3] + S-adenosyl-L-methionine = N(6),N(6),N(6)-trimethyl-L-lysyl(4)-[histone H3] + S-adenosyl-L-homocysteine + H(+)</text>
        <dbReference type="Rhea" id="RHEA:60272"/>
        <dbReference type="Rhea" id="RHEA-COMP:15537"/>
        <dbReference type="Rhea" id="RHEA-COMP:15540"/>
        <dbReference type="ChEBI" id="CHEBI:15378"/>
        <dbReference type="ChEBI" id="CHEBI:57856"/>
        <dbReference type="ChEBI" id="CHEBI:59789"/>
        <dbReference type="ChEBI" id="CHEBI:61961"/>
        <dbReference type="ChEBI" id="CHEBI:61976"/>
    </reaction>
</comment>
<dbReference type="PROSITE" id="PS50868">
    <property type="entry name" value="POST_SET"/>
    <property type="match status" value="1"/>
</dbReference>
<evidence type="ECO:0000256" key="7">
    <source>
        <dbReference type="ARBA" id="ARBA00022679"/>
    </source>
</evidence>
<feature type="domain" description="SET" evidence="21">
    <location>
        <begin position="882"/>
        <end position="999"/>
    </location>
</feature>
<dbReference type="SMART" id="SM01291">
    <property type="entry name" value="N-SET"/>
    <property type="match status" value="1"/>
</dbReference>
<dbReference type="InterPro" id="IPR035979">
    <property type="entry name" value="RBD_domain_sf"/>
</dbReference>
<dbReference type="PROSITE" id="PS50102">
    <property type="entry name" value="RRM"/>
    <property type="match status" value="1"/>
</dbReference>
<feature type="domain" description="RRM" evidence="20">
    <location>
        <begin position="91"/>
        <end position="187"/>
    </location>
</feature>
<dbReference type="GO" id="GO:0140999">
    <property type="term" value="F:histone H3K4 trimethyltransferase activity"/>
    <property type="evidence" value="ECO:0007669"/>
    <property type="project" value="UniProtKB-EC"/>
</dbReference>
<evidence type="ECO:0000256" key="2">
    <source>
        <dbReference type="ARBA" id="ARBA00004286"/>
    </source>
</evidence>
<comment type="catalytic activity">
    <reaction evidence="15">
        <text>L-lysyl(4)-[histone H3] + 3 S-adenosyl-L-methionine = N(6),N(6),N(6)-trimethyl-L-lysyl(4)-[histone H3] + 3 S-adenosyl-L-homocysteine + 3 H(+)</text>
        <dbReference type="Rhea" id="RHEA:60260"/>
        <dbReference type="Rhea" id="RHEA-COMP:15537"/>
        <dbReference type="Rhea" id="RHEA-COMP:15547"/>
        <dbReference type="ChEBI" id="CHEBI:15378"/>
        <dbReference type="ChEBI" id="CHEBI:29969"/>
        <dbReference type="ChEBI" id="CHEBI:57856"/>
        <dbReference type="ChEBI" id="CHEBI:59789"/>
        <dbReference type="ChEBI" id="CHEBI:61961"/>
        <dbReference type="EC" id="2.1.1.354"/>
    </reaction>
</comment>
<evidence type="ECO:0000256" key="3">
    <source>
        <dbReference type="ARBA" id="ARBA00012182"/>
    </source>
</evidence>
<dbReference type="AlphaFoldDB" id="A0A367K2D7"/>
<evidence type="ECO:0000313" key="23">
    <source>
        <dbReference type="EMBL" id="RCH96315.1"/>
    </source>
</evidence>
<dbReference type="GO" id="GO:0032259">
    <property type="term" value="P:methylation"/>
    <property type="evidence" value="ECO:0007669"/>
    <property type="project" value="UniProtKB-KW"/>
</dbReference>
<feature type="compositionally biased region" description="Polar residues" evidence="19">
    <location>
        <begin position="187"/>
        <end position="205"/>
    </location>
</feature>
<feature type="compositionally biased region" description="Acidic residues" evidence="19">
    <location>
        <begin position="540"/>
        <end position="550"/>
    </location>
</feature>